<dbReference type="OrthoDB" id="2948805at2"/>
<keyword evidence="2" id="KW-1185">Reference proteome</keyword>
<dbReference type="EMBL" id="QOCW01000009">
    <property type="protein sequence ID" value="RBW69660.1"/>
    <property type="molecule type" value="Genomic_DNA"/>
</dbReference>
<name>A0A366XTF8_9BACI</name>
<protein>
    <submittedName>
        <fullName evidence="1">Uncharacterized protein</fullName>
    </submittedName>
</protein>
<sequence length="59" mass="6812">MENLDGILQYYVKGIMNEYDIKEQQQAEQILADALQSEQADIVITEFVENVLEKNKGLH</sequence>
<dbReference type="RefSeq" id="WP_113806046.1">
    <property type="nucleotide sequence ID" value="NZ_QOCW01000009.1"/>
</dbReference>
<dbReference type="Proteomes" id="UP000253314">
    <property type="component" value="Unassembled WGS sequence"/>
</dbReference>
<organism evidence="1 2">
    <name type="scientific">Bacillus taeanensis</name>
    <dbReference type="NCBI Taxonomy" id="273032"/>
    <lineage>
        <taxon>Bacteria</taxon>
        <taxon>Bacillati</taxon>
        <taxon>Bacillota</taxon>
        <taxon>Bacilli</taxon>
        <taxon>Bacillales</taxon>
        <taxon>Bacillaceae</taxon>
        <taxon>Bacillus</taxon>
    </lineage>
</organism>
<evidence type="ECO:0000313" key="1">
    <source>
        <dbReference type="EMBL" id="RBW69660.1"/>
    </source>
</evidence>
<evidence type="ECO:0000313" key="2">
    <source>
        <dbReference type="Proteomes" id="UP000253314"/>
    </source>
</evidence>
<proteinExistence type="predicted"/>
<accession>A0A366XTF8</accession>
<gene>
    <name evidence="1" type="ORF">DS031_10575</name>
</gene>
<reference evidence="1 2" key="1">
    <citation type="submission" date="2018-07" db="EMBL/GenBank/DDBJ databases">
        <title>Lottiidibacillus patelloidae gen. nov., sp. nov., isolated from the intestinal tract of a marine limpet and the reclassification of B. taeanensis BH030017T, B. algicola KMM 3737T and B. hwajinpoensis SW-72T as genus Lottiidibacillus.</title>
        <authorList>
            <person name="Liu R."/>
            <person name="Huang Z."/>
        </authorList>
    </citation>
    <scope>NUCLEOTIDE SEQUENCE [LARGE SCALE GENOMIC DNA]</scope>
    <source>
        <strain evidence="1 2">BH030017</strain>
    </source>
</reference>
<comment type="caution">
    <text evidence="1">The sequence shown here is derived from an EMBL/GenBank/DDBJ whole genome shotgun (WGS) entry which is preliminary data.</text>
</comment>
<dbReference type="AlphaFoldDB" id="A0A366XTF8"/>